<evidence type="ECO:0000256" key="1">
    <source>
        <dbReference type="ARBA" id="ARBA00004162"/>
    </source>
</evidence>
<evidence type="ECO:0000256" key="8">
    <source>
        <dbReference type="ARBA" id="ARBA00022989"/>
    </source>
</evidence>
<evidence type="ECO:0000256" key="6">
    <source>
        <dbReference type="ARBA" id="ARBA00022692"/>
    </source>
</evidence>
<evidence type="ECO:0000256" key="11">
    <source>
        <dbReference type="SAM" id="Phobius"/>
    </source>
</evidence>
<dbReference type="Pfam" id="PF02699">
    <property type="entry name" value="YajC"/>
    <property type="match status" value="1"/>
</dbReference>
<comment type="similarity">
    <text evidence="2">Belongs to the YajC family.</text>
</comment>
<keyword evidence="10 11" id="KW-0472">Membrane</keyword>
<keyword evidence="8 11" id="KW-1133">Transmembrane helix</keyword>
<gene>
    <name evidence="12" type="primary">yajC</name>
    <name evidence="12" type="ORF">M0G41_08435</name>
</gene>
<evidence type="ECO:0000313" key="12">
    <source>
        <dbReference type="EMBL" id="MCK7593694.1"/>
    </source>
</evidence>
<dbReference type="InterPro" id="IPR003849">
    <property type="entry name" value="Preprotein_translocase_YajC"/>
</dbReference>
<evidence type="ECO:0000256" key="5">
    <source>
        <dbReference type="ARBA" id="ARBA00022475"/>
    </source>
</evidence>
<reference evidence="12" key="1">
    <citation type="submission" date="2022-04" db="EMBL/GenBank/DDBJ databases">
        <title>Lysobacter sp. CAU 1642 isolated from sea sand.</title>
        <authorList>
            <person name="Kim W."/>
        </authorList>
    </citation>
    <scope>NUCLEOTIDE SEQUENCE</scope>
    <source>
        <strain evidence="12">CAU 1642</strain>
    </source>
</reference>
<dbReference type="PRINTS" id="PR01853">
    <property type="entry name" value="YAJCTRNLCASE"/>
</dbReference>
<dbReference type="SMART" id="SM01323">
    <property type="entry name" value="YajC"/>
    <property type="match status" value="1"/>
</dbReference>
<comment type="caution">
    <text evidence="12">The sequence shown here is derived from an EMBL/GenBank/DDBJ whole genome shotgun (WGS) entry which is preliminary data.</text>
</comment>
<keyword evidence="6 11" id="KW-0812">Transmembrane</keyword>
<organism evidence="12 13">
    <name type="scientific">Pseudomarimonas salicorniae</name>
    <dbReference type="NCBI Taxonomy" id="2933270"/>
    <lineage>
        <taxon>Bacteria</taxon>
        <taxon>Pseudomonadati</taxon>
        <taxon>Pseudomonadota</taxon>
        <taxon>Gammaproteobacteria</taxon>
        <taxon>Lysobacterales</taxon>
        <taxon>Lysobacteraceae</taxon>
        <taxon>Pseudomarimonas</taxon>
    </lineage>
</organism>
<dbReference type="Proteomes" id="UP001431449">
    <property type="component" value="Unassembled WGS sequence"/>
</dbReference>
<evidence type="ECO:0000256" key="7">
    <source>
        <dbReference type="ARBA" id="ARBA00022927"/>
    </source>
</evidence>
<evidence type="ECO:0000256" key="3">
    <source>
        <dbReference type="ARBA" id="ARBA00014962"/>
    </source>
</evidence>
<dbReference type="RefSeq" id="WP_248207776.1">
    <property type="nucleotide sequence ID" value="NZ_JALNMH010000006.1"/>
</dbReference>
<evidence type="ECO:0000256" key="10">
    <source>
        <dbReference type="ARBA" id="ARBA00023136"/>
    </source>
</evidence>
<sequence length="112" mass="12078">MDLLDFLISPAMAQAAGQPQPSPWSLPIMLVVFFAVFYFFIIRPQSKRAKEHKAMLQAISKGDEVVTAGGLVGRVDEIGEAFIGVEIASNVKVKVQKHAITAVLPKGTLKSA</sequence>
<keyword evidence="13" id="KW-1185">Reference proteome</keyword>
<accession>A0ABT0GGM5</accession>
<keyword evidence="4" id="KW-0813">Transport</keyword>
<evidence type="ECO:0000256" key="4">
    <source>
        <dbReference type="ARBA" id="ARBA00022448"/>
    </source>
</evidence>
<proteinExistence type="inferred from homology"/>
<keyword evidence="7" id="KW-0653">Protein transport</keyword>
<keyword evidence="5" id="KW-1003">Cell membrane</keyword>
<keyword evidence="9" id="KW-0811">Translocation</keyword>
<dbReference type="PANTHER" id="PTHR33909:SF1">
    <property type="entry name" value="SEC TRANSLOCON ACCESSORY COMPLEX SUBUNIT YAJC"/>
    <property type="match status" value="1"/>
</dbReference>
<dbReference type="EMBL" id="JALNMH010000006">
    <property type="protein sequence ID" value="MCK7593694.1"/>
    <property type="molecule type" value="Genomic_DNA"/>
</dbReference>
<dbReference type="NCBIfam" id="TIGR00739">
    <property type="entry name" value="yajC"/>
    <property type="match status" value="1"/>
</dbReference>
<evidence type="ECO:0000256" key="2">
    <source>
        <dbReference type="ARBA" id="ARBA00006742"/>
    </source>
</evidence>
<feature type="transmembrane region" description="Helical" evidence="11">
    <location>
        <begin position="25"/>
        <end position="42"/>
    </location>
</feature>
<evidence type="ECO:0000256" key="9">
    <source>
        <dbReference type="ARBA" id="ARBA00023010"/>
    </source>
</evidence>
<dbReference type="PANTHER" id="PTHR33909">
    <property type="entry name" value="SEC TRANSLOCON ACCESSORY COMPLEX SUBUNIT YAJC"/>
    <property type="match status" value="1"/>
</dbReference>
<name>A0ABT0GGM5_9GAMM</name>
<evidence type="ECO:0000313" key="13">
    <source>
        <dbReference type="Proteomes" id="UP001431449"/>
    </source>
</evidence>
<protein>
    <recommendedName>
        <fullName evidence="3">Sec translocon accessory complex subunit YajC</fullName>
    </recommendedName>
</protein>
<comment type="subcellular location">
    <subcellularLocation>
        <location evidence="1">Cell membrane</location>
        <topology evidence="1">Single-pass membrane protein</topology>
    </subcellularLocation>
</comment>